<dbReference type="OrthoDB" id="3480184at2"/>
<dbReference type="SUPFAM" id="SSF46785">
    <property type="entry name" value="Winged helix' DNA-binding domain"/>
    <property type="match status" value="1"/>
</dbReference>
<protein>
    <submittedName>
        <fullName evidence="2">DNA-binding MarR family transcriptional regulator</fullName>
    </submittedName>
</protein>
<dbReference type="GO" id="GO:0006950">
    <property type="term" value="P:response to stress"/>
    <property type="evidence" value="ECO:0007669"/>
    <property type="project" value="TreeGrafter"/>
</dbReference>
<dbReference type="GO" id="GO:0003677">
    <property type="term" value="F:DNA binding"/>
    <property type="evidence" value="ECO:0007669"/>
    <property type="project" value="UniProtKB-KW"/>
</dbReference>
<dbReference type="PANTHER" id="PTHR33164">
    <property type="entry name" value="TRANSCRIPTIONAL REGULATOR, MARR FAMILY"/>
    <property type="match status" value="1"/>
</dbReference>
<proteinExistence type="predicted"/>
<comment type="caution">
    <text evidence="2">The sequence shown here is derived from an EMBL/GenBank/DDBJ whole genome shotgun (WGS) entry which is preliminary data.</text>
</comment>
<dbReference type="GO" id="GO:0003700">
    <property type="term" value="F:DNA-binding transcription factor activity"/>
    <property type="evidence" value="ECO:0007669"/>
    <property type="project" value="InterPro"/>
</dbReference>
<sequence>MTESLPAELMDLPSFLLWQVVRDARRIGIELHGTTLRAPHLTVLAGLTEFGPASQKEISTRLRIDPSDLVSVLDDLEQRQMVDRSRDQVDRRRYVVTIRPAGHKALRLRLSQLRELNDALLAPLSAEERERLHELLIRVHSHHQVNPL</sequence>
<reference evidence="2 3" key="1">
    <citation type="submission" date="2019-03" db="EMBL/GenBank/DDBJ databases">
        <title>Genomic Encyclopedia of Type Strains, Phase IV (KMG-IV): sequencing the most valuable type-strain genomes for metagenomic binning, comparative biology and taxonomic classification.</title>
        <authorList>
            <person name="Goeker M."/>
        </authorList>
    </citation>
    <scope>NUCLEOTIDE SEQUENCE [LARGE SCALE GENOMIC DNA]</scope>
    <source>
        <strain evidence="2 3">DSM 45934</strain>
    </source>
</reference>
<dbReference type="Gene3D" id="1.10.10.10">
    <property type="entry name" value="Winged helix-like DNA-binding domain superfamily/Winged helix DNA-binding domain"/>
    <property type="match status" value="1"/>
</dbReference>
<evidence type="ECO:0000259" key="1">
    <source>
        <dbReference type="PROSITE" id="PS50995"/>
    </source>
</evidence>
<dbReference type="InterPro" id="IPR000835">
    <property type="entry name" value="HTH_MarR-typ"/>
</dbReference>
<accession>A0A4R2IRQ7</accession>
<dbReference type="SMART" id="SM00347">
    <property type="entry name" value="HTH_MARR"/>
    <property type="match status" value="1"/>
</dbReference>
<organism evidence="2 3">
    <name type="scientific">Actinocrispum wychmicini</name>
    <dbReference type="NCBI Taxonomy" id="1213861"/>
    <lineage>
        <taxon>Bacteria</taxon>
        <taxon>Bacillati</taxon>
        <taxon>Actinomycetota</taxon>
        <taxon>Actinomycetes</taxon>
        <taxon>Pseudonocardiales</taxon>
        <taxon>Pseudonocardiaceae</taxon>
        <taxon>Actinocrispum</taxon>
    </lineage>
</organism>
<dbReference type="EMBL" id="SLWS01000016">
    <property type="protein sequence ID" value="TCO47953.1"/>
    <property type="molecule type" value="Genomic_DNA"/>
</dbReference>
<dbReference type="RefSeq" id="WP_132125374.1">
    <property type="nucleotide sequence ID" value="NZ_SLWS01000016.1"/>
</dbReference>
<name>A0A4R2IRQ7_9PSEU</name>
<keyword evidence="3" id="KW-1185">Reference proteome</keyword>
<dbReference type="PROSITE" id="PS50995">
    <property type="entry name" value="HTH_MARR_2"/>
    <property type="match status" value="1"/>
</dbReference>
<evidence type="ECO:0000313" key="3">
    <source>
        <dbReference type="Proteomes" id="UP000295680"/>
    </source>
</evidence>
<dbReference type="AlphaFoldDB" id="A0A4R2IRQ7"/>
<dbReference type="Pfam" id="PF01047">
    <property type="entry name" value="MarR"/>
    <property type="match status" value="1"/>
</dbReference>
<dbReference type="PRINTS" id="PR00598">
    <property type="entry name" value="HTHMARR"/>
</dbReference>
<dbReference type="InterPro" id="IPR039422">
    <property type="entry name" value="MarR/SlyA-like"/>
</dbReference>
<gene>
    <name evidence="2" type="ORF">EV192_1165</name>
</gene>
<evidence type="ECO:0000313" key="2">
    <source>
        <dbReference type="EMBL" id="TCO47953.1"/>
    </source>
</evidence>
<dbReference type="InterPro" id="IPR036388">
    <property type="entry name" value="WH-like_DNA-bd_sf"/>
</dbReference>
<dbReference type="Proteomes" id="UP000295680">
    <property type="component" value="Unassembled WGS sequence"/>
</dbReference>
<feature type="domain" description="HTH marR-type" evidence="1">
    <location>
        <begin position="1"/>
        <end position="141"/>
    </location>
</feature>
<keyword evidence="2" id="KW-0238">DNA-binding</keyword>
<dbReference type="InterPro" id="IPR036390">
    <property type="entry name" value="WH_DNA-bd_sf"/>
</dbReference>
<dbReference type="PANTHER" id="PTHR33164:SF57">
    <property type="entry name" value="MARR-FAMILY TRANSCRIPTIONAL REGULATOR"/>
    <property type="match status" value="1"/>
</dbReference>